<dbReference type="SUPFAM" id="SSF50494">
    <property type="entry name" value="Trypsin-like serine proteases"/>
    <property type="match status" value="1"/>
</dbReference>
<accession>A0ABT9IEX0</accession>
<dbReference type="RefSeq" id="WP_306000300.1">
    <property type="nucleotide sequence ID" value="NZ_JASNFN010000014.1"/>
</dbReference>
<protein>
    <submittedName>
        <fullName evidence="3">Trypsin-like peptidase domain-containing protein</fullName>
    </submittedName>
</protein>
<dbReference type="InterPro" id="IPR001940">
    <property type="entry name" value="Peptidase_S1C"/>
</dbReference>
<dbReference type="Proteomes" id="UP001233673">
    <property type="component" value="Unassembled WGS sequence"/>
</dbReference>
<dbReference type="EMBL" id="JASNFN010000014">
    <property type="protein sequence ID" value="MDP5183684.1"/>
    <property type="molecule type" value="Genomic_DNA"/>
</dbReference>
<comment type="caution">
    <text evidence="3">The sequence shown here is derived from an EMBL/GenBank/DDBJ whole genome shotgun (WGS) entry which is preliminary data.</text>
</comment>
<evidence type="ECO:0000313" key="3">
    <source>
        <dbReference type="EMBL" id="MDP5183684.1"/>
    </source>
</evidence>
<organism evidence="3 4">
    <name type="scientific">Blastococcus carthaginiensis</name>
    <dbReference type="NCBI Taxonomy" id="3050034"/>
    <lineage>
        <taxon>Bacteria</taxon>
        <taxon>Bacillati</taxon>
        <taxon>Actinomycetota</taxon>
        <taxon>Actinomycetes</taxon>
        <taxon>Geodermatophilales</taxon>
        <taxon>Geodermatophilaceae</taxon>
        <taxon>Blastococcus</taxon>
    </lineage>
</organism>
<keyword evidence="4" id="KW-1185">Reference proteome</keyword>
<dbReference type="PANTHER" id="PTHR22939:SF129">
    <property type="entry name" value="SERINE PROTEASE HTRA2, MITOCHONDRIAL"/>
    <property type="match status" value="1"/>
</dbReference>
<dbReference type="InterPro" id="IPR036034">
    <property type="entry name" value="PDZ_sf"/>
</dbReference>
<dbReference type="InterPro" id="IPR041489">
    <property type="entry name" value="PDZ_6"/>
</dbReference>
<evidence type="ECO:0000256" key="1">
    <source>
        <dbReference type="SAM" id="MobiDB-lite"/>
    </source>
</evidence>
<reference evidence="4" key="1">
    <citation type="submission" date="2023-05" db="EMBL/GenBank/DDBJ databases">
        <title>Draft genome of Pseudofrankia sp. BMG5.37.</title>
        <authorList>
            <person name="Gtari M."/>
            <person name="Ghodhbane F."/>
            <person name="Sbissi I."/>
        </authorList>
    </citation>
    <scope>NUCLEOTIDE SEQUENCE [LARGE SCALE GENOMIC DNA]</scope>
    <source>
        <strain evidence="4">BMG 814</strain>
    </source>
</reference>
<dbReference type="Gene3D" id="2.30.42.10">
    <property type="match status" value="1"/>
</dbReference>
<dbReference type="SUPFAM" id="SSF50156">
    <property type="entry name" value="PDZ domain-like"/>
    <property type="match status" value="1"/>
</dbReference>
<dbReference type="Gene3D" id="2.40.10.120">
    <property type="match status" value="1"/>
</dbReference>
<evidence type="ECO:0000259" key="2">
    <source>
        <dbReference type="Pfam" id="PF17820"/>
    </source>
</evidence>
<dbReference type="PRINTS" id="PR00834">
    <property type="entry name" value="PROTEASES2C"/>
</dbReference>
<dbReference type="Pfam" id="PF17820">
    <property type="entry name" value="PDZ_6"/>
    <property type="match status" value="1"/>
</dbReference>
<name>A0ABT9IEX0_9ACTN</name>
<feature type="compositionally biased region" description="Pro residues" evidence="1">
    <location>
        <begin position="26"/>
        <end position="51"/>
    </location>
</feature>
<sequence>MTLLASGALVAAVVTGCGTEGSTPAATPPPPPSTTTTAPPSPVAPPSPAPSPSATLLQEEPVGDVGSAAGAPATEEALSPKEIFAQNVDATVQVLAAEGSGSGFVIDAAEGIVVSNAHVTGGVGSLSVVTSRGDRIPARRLGVSPCEDLAVLQMNTVPRDLTEVTMGDSTLLQAQDEVTAIGFPASFDAAQAGDRTAVPTSGNVQVPRLDAAPHSSLPLYVAAIQHDAVINPGNSGGPLFDDRGEVVGVNSLGNTEQGGRIIQGQYYAISTEHAVPVIEQLRQGVSYGDVGLTGFDLSTLTPDEAGAMWAGGADHPEAFAKAGIPALVVTTVESGSPAEAAGILVRDVITRMAGQPVSSFAEVCGVLASTNPGDAIAVEGFFMEPTQTAQVYDPWRVELRVPAGPAGD</sequence>
<feature type="domain" description="PDZ" evidence="2">
    <location>
        <begin position="328"/>
        <end position="372"/>
    </location>
</feature>
<evidence type="ECO:0000313" key="4">
    <source>
        <dbReference type="Proteomes" id="UP001233673"/>
    </source>
</evidence>
<dbReference type="InterPro" id="IPR009003">
    <property type="entry name" value="Peptidase_S1_PA"/>
</dbReference>
<proteinExistence type="predicted"/>
<gene>
    <name evidence="3" type="ORF">QOZ88_13660</name>
</gene>
<feature type="region of interest" description="Disordered" evidence="1">
    <location>
        <begin position="18"/>
        <end position="59"/>
    </location>
</feature>
<dbReference type="Pfam" id="PF13365">
    <property type="entry name" value="Trypsin_2"/>
    <property type="match status" value="1"/>
</dbReference>
<dbReference type="PANTHER" id="PTHR22939">
    <property type="entry name" value="SERINE PROTEASE FAMILY S1C HTRA-RELATED"/>
    <property type="match status" value="1"/>
</dbReference>